<dbReference type="EMBL" id="PYKB01000600">
    <property type="protein sequence ID" value="TGC95315.1"/>
    <property type="molecule type" value="Genomic_DNA"/>
</dbReference>
<dbReference type="AlphaFoldDB" id="A0A659R1D6"/>
<comment type="caution">
    <text evidence="2">The sequence shown here is derived from an EMBL/GenBank/DDBJ whole genome shotgun (WGS) entry which is preliminary data.</text>
</comment>
<dbReference type="InterPro" id="IPR023214">
    <property type="entry name" value="HAD_sf"/>
</dbReference>
<evidence type="ECO:0000313" key="3">
    <source>
        <dbReference type="Proteomes" id="UP000298491"/>
    </source>
</evidence>
<feature type="region of interest" description="Disordered" evidence="1">
    <location>
        <begin position="1"/>
        <end position="26"/>
    </location>
</feature>
<sequence length="47" mass="4761">QAAAAANLGTNVPGRTGNPGTTEAENAADWVLNSLADLPSAIKKQQK</sequence>
<reference evidence="2 3" key="1">
    <citation type="submission" date="2018-03" db="EMBL/GenBank/DDBJ databases">
        <title>Non-Typhoidal Salmonella genome sequencing and assembly.</title>
        <authorList>
            <person name="Matchawe C."/>
        </authorList>
    </citation>
    <scope>NUCLEOTIDE SEQUENCE [LARGE SCALE GENOMIC DNA]</scope>
    <source>
        <strain evidence="2 3">35dea</strain>
    </source>
</reference>
<organism evidence="2 3">
    <name type="scientific">Salmonella enterica subsp. enterica serovar Wilhelmsburg</name>
    <dbReference type="NCBI Taxonomy" id="1960126"/>
    <lineage>
        <taxon>Bacteria</taxon>
        <taxon>Pseudomonadati</taxon>
        <taxon>Pseudomonadota</taxon>
        <taxon>Gammaproteobacteria</taxon>
        <taxon>Enterobacterales</taxon>
        <taxon>Enterobacteriaceae</taxon>
        <taxon>Salmonella</taxon>
    </lineage>
</organism>
<evidence type="ECO:0000313" key="2">
    <source>
        <dbReference type="EMBL" id="TGC95315.1"/>
    </source>
</evidence>
<dbReference type="Proteomes" id="UP000298491">
    <property type="component" value="Unassembled WGS sequence"/>
</dbReference>
<protein>
    <submittedName>
        <fullName evidence="2">D-glycero-beta-D-manno-heptose 1,7-bisphosphate 7-phosphatase</fullName>
    </submittedName>
</protein>
<name>A0A659R1D6_SALET</name>
<feature type="non-terminal residue" evidence="2">
    <location>
        <position position="1"/>
    </location>
</feature>
<dbReference type="Gene3D" id="3.40.50.1000">
    <property type="entry name" value="HAD superfamily/HAD-like"/>
    <property type="match status" value="1"/>
</dbReference>
<gene>
    <name evidence="2" type="ORF">C9F09_08770</name>
</gene>
<evidence type="ECO:0000256" key="1">
    <source>
        <dbReference type="SAM" id="MobiDB-lite"/>
    </source>
</evidence>
<accession>A0A659R1D6</accession>
<proteinExistence type="predicted"/>